<dbReference type="InterPro" id="IPR037066">
    <property type="entry name" value="Plug_dom_sf"/>
</dbReference>
<feature type="domain" description="TonB-dependent receptor-like beta-barrel" evidence="13">
    <location>
        <begin position="233"/>
        <end position="664"/>
    </location>
</feature>
<evidence type="ECO:0000256" key="8">
    <source>
        <dbReference type="ARBA" id="ARBA00023170"/>
    </source>
</evidence>
<evidence type="ECO:0000256" key="1">
    <source>
        <dbReference type="ARBA" id="ARBA00004571"/>
    </source>
</evidence>
<dbReference type="Pfam" id="PF07715">
    <property type="entry name" value="Plug"/>
    <property type="match status" value="1"/>
</dbReference>
<dbReference type="Gene3D" id="2.40.170.20">
    <property type="entry name" value="TonB-dependent receptor, beta-barrel domain"/>
    <property type="match status" value="1"/>
</dbReference>
<keyword evidence="9 10" id="KW-0998">Cell outer membrane</keyword>
<dbReference type="InterPro" id="IPR000531">
    <property type="entry name" value="Beta-barrel_TonB"/>
</dbReference>
<keyword evidence="5 10" id="KW-0812">Transmembrane</keyword>
<evidence type="ECO:0000259" key="13">
    <source>
        <dbReference type="Pfam" id="PF00593"/>
    </source>
</evidence>
<evidence type="ECO:0000256" key="9">
    <source>
        <dbReference type="ARBA" id="ARBA00023237"/>
    </source>
</evidence>
<proteinExistence type="inferred from homology"/>
<reference evidence="15 16" key="1">
    <citation type="submission" date="2020-08" db="EMBL/GenBank/DDBJ databases">
        <title>Genomic Encyclopedia of Type Strains, Phase IV (KMG-IV): sequencing the most valuable type-strain genomes for metagenomic binning, comparative biology and taxonomic classification.</title>
        <authorList>
            <person name="Goeker M."/>
        </authorList>
    </citation>
    <scope>NUCLEOTIDE SEQUENCE [LARGE SCALE GENOMIC DNA]</scope>
    <source>
        <strain evidence="15 16">DSM 4731</strain>
    </source>
</reference>
<dbReference type="NCBIfam" id="TIGR01783">
    <property type="entry name" value="TonB-siderophor"/>
    <property type="match status" value="1"/>
</dbReference>
<evidence type="ECO:0000256" key="10">
    <source>
        <dbReference type="PROSITE-ProRule" id="PRU01360"/>
    </source>
</evidence>
<evidence type="ECO:0000256" key="5">
    <source>
        <dbReference type="ARBA" id="ARBA00022692"/>
    </source>
</evidence>
<keyword evidence="12" id="KW-0732">Signal</keyword>
<evidence type="ECO:0000256" key="2">
    <source>
        <dbReference type="ARBA" id="ARBA00009810"/>
    </source>
</evidence>
<keyword evidence="7 10" id="KW-0472">Membrane</keyword>
<dbReference type="Proteomes" id="UP000527324">
    <property type="component" value="Unassembled WGS sequence"/>
</dbReference>
<keyword evidence="6 11" id="KW-0798">TonB box</keyword>
<evidence type="ECO:0000313" key="15">
    <source>
        <dbReference type="EMBL" id="MBB5740318.1"/>
    </source>
</evidence>
<dbReference type="InterPro" id="IPR036942">
    <property type="entry name" value="Beta-barrel_TonB_sf"/>
</dbReference>
<keyword evidence="3 10" id="KW-0813">Transport</keyword>
<accession>A0A7W9C759</accession>
<dbReference type="Pfam" id="PF00593">
    <property type="entry name" value="TonB_dep_Rec_b-barrel"/>
    <property type="match status" value="1"/>
</dbReference>
<dbReference type="SUPFAM" id="SSF56935">
    <property type="entry name" value="Porins"/>
    <property type="match status" value="1"/>
</dbReference>
<evidence type="ECO:0000313" key="16">
    <source>
        <dbReference type="Proteomes" id="UP000527324"/>
    </source>
</evidence>
<dbReference type="PROSITE" id="PS52016">
    <property type="entry name" value="TONB_DEPENDENT_REC_3"/>
    <property type="match status" value="1"/>
</dbReference>
<sequence>MPLLSSCAGLCLIAAATAPTPVLVPVDAAQAEPHALGEIVVLGRRGSPHDHTLGVGAITERMSPSSRSIESDLLRAVGATRLSDALELVSGISQQNNRGGVMDNFAIRGFLGTPDGGAEYYVDGFLANRGMAPPRDPATAERIEVLKGPAGALFGDIDPAGRINIVSKTPRFTPDAVFTGTVGSFGLRRGELDVTGPISQTLAGRLVLAGETSNGWRDHVGLDRTAVAPSLTWRPNEDLRLTYVGELTVFSTLFDRGMPAINGDALALPESNYYGEPGDGRTRFRNARHQITGEYRLNDGWSLNGGVAWRGGSLKGLSSDQSRLVGDALWRQRRGRDFSVEDLSARLELNGEVQTGLGVHTLGLGVKAYRLTYGEKWLRINPTAANPYPISVFNPVYGAVVPPTPLPFTDNLETRDVVTLYAQDLWEVNDRLSLVAGLRWDDYSQTIRNNRTGAVGETKDSPVDYRFAARYRLTDGLTAHASYGRSFVLNSGTGRTGSGFAPEEGKGYEIGLSGAWQGIDLAATLFDIEKANILTTDPVDPNYLAPVGKLTSRGIELDGSVRLGEAWQVVANYGWTDAKADDDAFPTDRVLNVPEHSGSLFVVGRFPTPHGTDWSMTAGAAYVGDRAGGLALGAPELPAYWKAKAAVDYGLTPQVTARVEVDNLLDERYAASSYSALWIFPGAPRSVRASLRIAL</sequence>
<dbReference type="InterPro" id="IPR012910">
    <property type="entry name" value="Plug_dom"/>
</dbReference>
<organism evidence="15 16">
    <name type="scientific">Brevundimonas aurantiaca</name>
    <dbReference type="NCBI Taxonomy" id="74316"/>
    <lineage>
        <taxon>Bacteria</taxon>
        <taxon>Pseudomonadati</taxon>
        <taxon>Pseudomonadota</taxon>
        <taxon>Alphaproteobacteria</taxon>
        <taxon>Caulobacterales</taxon>
        <taxon>Caulobacteraceae</taxon>
        <taxon>Brevundimonas</taxon>
    </lineage>
</organism>
<keyword evidence="16" id="KW-1185">Reference proteome</keyword>
<comment type="subcellular location">
    <subcellularLocation>
        <location evidence="1 10">Cell outer membrane</location>
        <topology evidence="1 10">Multi-pass membrane protein</topology>
    </subcellularLocation>
</comment>
<dbReference type="CDD" id="cd01347">
    <property type="entry name" value="ligand_gated_channel"/>
    <property type="match status" value="1"/>
</dbReference>
<feature type="signal peptide" evidence="12">
    <location>
        <begin position="1"/>
        <end position="18"/>
    </location>
</feature>
<keyword evidence="4 10" id="KW-1134">Transmembrane beta strand</keyword>
<dbReference type="PANTHER" id="PTHR32552">
    <property type="entry name" value="FERRICHROME IRON RECEPTOR-RELATED"/>
    <property type="match status" value="1"/>
</dbReference>
<evidence type="ECO:0000259" key="14">
    <source>
        <dbReference type="Pfam" id="PF07715"/>
    </source>
</evidence>
<dbReference type="AlphaFoldDB" id="A0A7W9C759"/>
<dbReference type="GO" id="GO:0009279">
    <property type="term" value="C:cell outer membrane"/>
    <property type="evidence" value="ECO:0007669"/>
    <property type="project" value="UniProtKB-SubCell"/>
</dbReference>
<dbReference type="RefSeq" id="WP_183216761.1">
    <property type="nucleotide sequence ID" value="NZ_CAJFZW010000018.1"/>
</dbReference>
<evidence type="ECO:0000256" key="6">
    <source>
        <dbReference type="ARBA" id="ARBA00023077"/>
    </source>
</evidence>
<comment type="similarity">
    <text evidence="2 10 11">Belongs to the TonB-dependent receptor family.</text>
</comment>
<evidence type="ECO:0000256" key="7">
    <source>
        <dbReference type="ARBA" id="ARBA00023136"/>
    </source>
</evidence>
<dbReference type="Gene3D" id="2.170.130.10">
    <property type="entry name" value="TonB-dependent receptor, plug domain"/>
    <property type="match status" value="1"/>
</dbReference>
<dbReference type="InterPro" id="IPR010105">
    <property type="entry name" value="TonB_sidphr_rcpt"/>
</dbReference>
<dbReference type="GO" id="GO:0038023">
    <property type="term" value="F:signaling receptor activity"/>
    <property type="evidence" value="ECO:0007669"/>
    <property type="project" value="InterPro"/>
</dbReference>
<feature type="domain" description="TonB-dependent receptor plug" evidence="14">
    <location>
        <begin position="62"/>
        <end position="161"/>
    </location>
</feature>
<keyword evidence="8 15" id="KW-0675">Receptor</keyword>
<dbReference type="GO" id="GO:0015891">
    <property type="term" value="P:siderophore transport"/>
    <property type="evidence" value="ECO:0007669"/>
    <property type="project" value="InterPro"/>
</dbReference>
<protein>
    <submittedName>
        <fullName evidence="15">Iron complex outermembrane receptor protein</fullName>
    </submittedName>
</protein>
<evidence type="ECO:0000256" key="11">
    <source>
        <dbReference type="RuleBase" id="RU003357"/>
    </source>
</evidence>
<gene>
    <name evidence="15" type="ORF">GGQ93_002036</name>
</gene>
<evidence type="ECO:0000256" key="3">
    <source>
        <dbReference type="ARBA" id="ARBA00022448"/>
    </source>
</evidence>
<comment type="caution">
    <text evidence="15">The sequence shown here is derived from an EMBL/GenBank/DDBJ whole genome shotgun (WGS) entry which is preliminary data.</text>
</comment>
<dbReference type="GO" id="GO:0015344">
    <property type="term" value="F:siderophore uptake transmembrane transporter activity"/>
    <property type="evidence" value="ECO:0007669"/>
    <property type="project" value="TreeGrafter"/>
</dbReference>
<dbReference type="EMBL" id="JACHOQ010000004">
    <property type="protein sequence ID" value="MBB5740318.1"/>
    <property type="molecule type" value="Genomic_DNA"/>
</dbReference>
<evidence type="ECO:0000256" key="12">
    <source>
        <dbReference type="SAM" id="SignalP"/>
    </source>
</evidence>
<dbReference type="PANTHER" id="PTHR32552:SF90">
    <property type="entry name" value="METAL-PSEUDOPALINE RECEPTOR CNTO"/>
    <property type="match status" value="1"/>
</dbReference>
<evidence type="ECO:0000256" key="4">
    <source>
        <dbReference type="ARBA" id="ARBA00022452"/>
    </source>
</evidence>
<name>A0A7W9C759_9CAUL</name>
<feature type="chain" id="PRO_5031289624" evidence="12">
    <location>
        <begin position="19"/>
        <end position="695"/>
    </location>
</feature>
<dbReference type="InterPro" id="IPR039426">
    <property type="entry name" value="TonB-dep_rcpt-like"/>
</dbReference>